<gene>
    <name evidence="2" type="ORF">KIMH_07300</name>
</gene>
<dbReference type="RefSeq" id="WP_317643613.1">
    <property type="nucleotide sequence ID" value="NZ_AP026800.1"/>
</dbReference>
<dbReference type="Proteomes" id="UP001321748">
    <property type="component" value="Chromosome"/>
</dbReference>
<keyword evidence="1" id="KW-0812">Transmembrane</keyword>
<name>A0ABM8BCK9_9BIFI</name>
<accession>A0ABM8BCK9</accession>
<feature type="transmembrane region" description="Helical" evidence="1">
    <location>
        <begin position="145"/>
        <end position="165"/>
    </location>
</feature>
<evidence type="ECO:0000313" key="3">
    <source>
        <dbReference type="Proteomes" id="UP001321748"/>
    </source>
</evidence>
<keyword evidence="3" id="KW-1185">Reference proteome</keyword>
<feature type="transmembrane region" description="Helical" evidence="1">
    <location>
        <begin position="195"/>
        <end position="216"/>
    </location>
</feature>
<evidence type="ECO:0000256" key="1">
    <source>
        <dbReference type="SAM" id="Phobius"/>
    </source>
</evidence>
<proteinExistence type="predicted"/>
<reference evidence="2 3" key="1">
    <citation type="journal article" date="2023" name="Microbiol. Spectr.">
        <title>Symbiosis of Carpenter Bees with Uncharacterized Lactic Acid Bacteria Showing NAD Auxotrophy.</title>
        <authorList>
            <person name="Kawasaki S."/>
            <person name="Ozawa K."/>
            <person name="Mori T."/>
            <person name="Yamamoto A."/>
            <person name="Ito M."/>
            <person name="Ohkuma M."/>
            <person name="Sakamoto M."/>
            <person name="Matsutani M."/>
        </authorList>
    </citation>
    <scope>NUCLEOTIDE SEQUENCE [LARGE SCALE GENOMIC DNA]</scope>
    <source>
        <strain evidence="2 3">KimH</strain>
    </source>
</reference>
<feature type="transmembrane region" description="Helical" evidence="1">
    <location>
        <begin position="172"/>
        <end position="189"/>
    </location>
</feature>
<organism evidence="2 3">
    <name type="scientific">Bombiscardovia apis</name>
    <dbReference type="NCBI Taxonomy" id="2932182"/>
    <lineage>
        <taxon>Bacteria</taxon>
        <taxon>Bacillati</taxon>
        <taxon>Actinomycetota</taxon>
        <taxon>Actinomycetes</taxon>
        <taxon>Bifidobacteriales</taxon>
        <taxon>Bifidobacteriaceae</taxon>
        <taxon>Bombiscardovia</taxon>
    </lineage>
</organism>
<evidence type="ECO:0000313" key="2">
    <source>
        <dbReference type="EMBL" id="BDR54619.1"/>
    </source>
</evidence>
<feature type="transmembrane region" description="Helical" evidence="1">
    <location>
        <begin position="39"/>
        <end position="63"/>
    </location>
</feature>
<feature type="transmembrane region" description="Helical" evidence="1">
    <location>
        <begin position="109"/>
        <end position="133"/>
    </location>
</feature>
<dbReference type="EMBL" id="AP026800">
    <property type="protein sequence ID" value="BDR54619.1"/>
    <property type="molecule type" value="Genomic_DNA"/>
</dbReference>
<protein>
    <submittedName>
        <fullName evidence="2">Uncharacterized protein</fullName>
    </submittedName>
</protein>
<feature type="transmembrane region" description="Helical" evidence="1">
    <location>
        <begin position="75"/>
        <end position="97"/>
    </location>
</feature>
<keyword evidence="1" id="KW-1133">Transmembrane helix</keyword>
<keyword evidence="1" id="KW-0472">Membrane</keyword>
<sequence>MAHHEQAAQTSNILADSEAIEDPRAAVELIRADNTRVSAMFATGTQAIYVVWGLVWLIGYAILAMSSWQQGEPQMWAYLVYASALLCGVLFSTIFGIRSSSGWRGQSRIKGAVYGWSWLIAFGVGMTICTQMVYQFNISDAQAGRVYNCVAAFIVGLEYIMGSVLTDFDLPAFLGGVFMLLLSVCMIQATSGRGYVLMAALGGGSFLFLAMITYLSTRSYRQAMGRGGLKS</sequence>